<dbReference type="AlphaFoldDB" id="A0A8C2XG23"/>
<protein>
    <submittedName>
        <fullName evidence="1">Uncharacterized protein</fullName>
    </submittedName>
</protein>
<reference evidence="1" key="2">
    <citation type="submission" date="2025-09" db="UniProtKB">
        <authorList>
            <consortium name="Ensembl"/>
        </authorList>
    </citation>
    <scope>IDENTIFICATION</scope>
</reference>
<name>A0A8C2XG23_CYCLU</name>
<proteinExistence type="predicted"/>
<reference evidence="1" key="1">
    <citation type="submission" date="2025-08" db="UniProtKB">
        <authorList>
            <consortium name="Ensembl"/>
        </authorList>
    </citation>
    <scope>IDENTIFICATION</scope>
</reference>
<organism evidence="1 2">
    <name type="scientific">Cyclopterus lumpus</name>
    <name type="common">Lumpsucker</name>
    <dbReference type="NCBI Taxonomy" id="8103"/>
    <lineage>
        <taxon>Eukaryota</taxon>
        <taxon>Metazoa</taxon>
        <taxon>Chordata</taxon>
        <taxon>Craniata</taxon>
        <taxon>Vertebrata</taxon>
        <taxon>Euteleostomi</taxon>
        <taxon>Actinopterygii</taxon>
        <taxon>Neopterygii</taxon>
        <taxon>Teleostei</taxon>
        <taxon>Neoteleostei</taxon>
        <taxon>Acanthomorphata</taxon>
        <taxon>Eupercaria</taxon>
        <taxon>Perciformes</taxon>
        <taxon>Cottioidei</taxon>
        <taxon>Cottales</taxon>
        <taxon>Cyclopteridae</taxon>
        <taxon>Cyclopterus</taxon>
    </lineage>
</organism>
<sequence length="93" mass="10154">MVLFGPCLPPALQCRERMEVRICIKSAGQAHSLRTPPTDSRAAHRLTGRCPMIIVFFLQGRKYRTCRQCGGGLGEGTLQQCVGRELVVVGGLV</sequence>
<dbReference type="Proteomes" id="UP000694565">
    <property type="component" value="Unplaced"/>
</dbReference>
<evidence type="ECO:0000313" key="2">
    <source>
        <dbReference type="Proteomes" id="UP000694565"/>
    </source>
</evidence>
<dbReference type="Ensembl" id="ENSCLMT00005018322.1">
    <property type="protein sequence ID" value="ENSCLMP00005017317.1"/>
    <property type="gene ID" value="ENSCLMG00005008903.1"/>
</dbReference>
<evidence type="ECO:0000313" key="1">
    <source>
        <dbReference type="Ensembl" id="ENSCLMP00005017317.1"/>
    </source>
</evidence>
<keyword evidence="2" id="KW-1185">Reference proteome</keyword>
<accession>A0A8C2XG23</accession>